<name>A0AA96WJC7_9CYAN</name>
<dbReference type="Pfam" id="PF05194">
    <property type="entry name" value="UreE_C"/>
    <property type="match status" value="1"/>
</dbReference>
<dbReference type="SUPFAM" id="SSF69287">
    <property type="entry name" value="Urease metallochaperone UreE, N-terminal domain"/>
    <property type="match status" value="1"/>
</dbReference>
<proteinExistence type="inferred from homology"/>
<evidence type="ECO:0000256" key="5">
    <source>
        <dbReference type="HAMAP-Rule" id="MF_00822"/>
    </source>
</evidence>
<dbReference type="SUPFAM" id="SSF69737">
    <property type="entry name" value="Urease metallochaperone UreE, C-terminal domain"/>
    <property type="match status" value="1"/>
</dbReference>
<keyword evidence="3 5" id="KW-0533">Nickel</keyword>
<dbReference type="InterPro" id="IPR004029">
    <property type="entry name" value="UreE_N"/>
</dbReference>
<dbReference type="RefSeq" id="WP_316432446.1">
    <property type="nucleotide sequence ID" value="NZ_CP053586.1"/>
</dbReference>
<dbReference type="GO" id="GO:0005737">
    <property type="term" value="C:cytoplasm"/>
    <property type="evidence" value="ECO:0007669"/>
    <property type="project" value="UniProtKB-SubCell"/>
</dbReference>
<evidence type="ECO:0000256" key="1">
    <source>
        <dbReference type="ARBA" id="ARBA00004496"/>
    </source>
</evidence>
<dbReference type="NCBIfam" id="NF009751">
    <property type="entry name" value="PRK13261.1-1"/>
    <property type="match status" value="1"/>
</dbReference>
<comment type="function">
    <text evidence="5">Involved in urease metallocenter assembly. Binds nickel. Probably functions as a nickel donor during metallocenter assembly.</text>
</comment>
<feature type="domain" description="UreE urease accessory N-terminal" evidence="6">
    <location>
        <begin position="1"/>
        <end position="66"/>
    </location>
</feature>
<dbReference type="HAMAP" id="MF_00822">
    <property type="entry name" value="UreE"/>
    <property type="match status" value="1"/>
</dbReference>
<comment type="subcellular location">
    <subcellularLocation>
        <location evidence="1 5">Cytoplasm</location>
    </subcellularLocation>
</comment>
<evidence type="ECO:0000256" key="3">
    <source>
        <dbReference type="ARBA" id="ARBA00022596"/>
    </source>
</evidence>
<dbReference type="InterPro" id="IPR036118">
    <property type="entry name" value="UreE_N_sf"/>
</dbReference>
<evidence type="ECO:0000256" key="4">
    <source>
        <dbReference type="ARBA" id="ARBA00023186"/>
    </source>
</evidence>
<sequence length="151" mass="16914">MLTLTRRLTPDPTATVQHTLALTAEERTRSRHYFETETGEGVYLHLPRGTVLRHGDLLQSEDQCCLVRVIAKPEPVLVVTAKTPLDLLRAAYHLGNRHVPLEVTETYLRLSPDPVLQSMLEQMGLQVAPAILPFEPESGAYGQSQHHHVHS</sequence>
<reference evidence="7" key="1">
    <citation type="submission" date="2020-05" db="EMBL/GenBank/DDBJ databases">
        <authorList>
            <person name="Zhu T."/>
            <person name="Keshari N."/>
            <person name="Lu X."/>
        </authorList>
    </citation>
    <scope>NUCLEOTIDE SEQUENCE</scope>
    <source>
        <strain evidence="7">NK1-12</strain>
    </source>
</reference>
<keyword evidence="2 5" id="KW-0963">Cytoplasm</keyword>
<dbReference type="GO" id="GO:0016151">
    <property type="term" value="F:nickel cation binding"/>
    <property type="evidence" value="ECO:0007669"/>
    <property type="project" value="UniProtKB-UniRule"/>
</dbReference>
<dbReference type="GO" id="GO:0006457">
    <property type="term" value="P:protein folding"/>
    <property type="evidence" value="ECO:0007669"/>
    <property type="project" value="InterPro"/>
</dbReference>
<dbReference type="EMBL" id="CP053586">
    <property type="protein sequence ID" value="WNZ26215.1"/>
    <property type="molecule type" value="Genomic_DNA"/>
</dbReference>
<dbReference type="Pfam" id="PF02814">
    <property type="entry name" value="UreE_N"/>
    <property type="match status" value="1"/>
</dbReference>
<dbReference type="SMART" id="SM00988">
    <property type="entry name" value="UreE_N"/>
    <property type="match status" value="1"/>
</dbReference>
<dbReference type="InterPro" id="IPR007864">
    <property type="entry name" value="UreE_C_dom"/>
</dbReference>
<dbReference type="GO" id="GO:0065003">
    <property type="term" value="P:protein-containing complex assembly"/>
    <property type="evidence" value="ECO:0007669"/>
    <property type="project" value="InterPro"/>
</dbReference>
<dbReference type="Gene3D" id="2.60.260.20">
    <property type="entry name" value="Urease metallochaperone UreE, N-terminal domain"/>
    <property type="match status" value="1"/>
</dbReference>
<dbReference type="InterPro" id="IPR012406">
    <property type="entry name" value="UreE"/>
</dbReference>
<evidence type="ECO:0000313" key="7">
    <source>
        <dbReference type="EMBL" id="WNZ26215.1"/>
    </source>
</evidence>
<keyword evidence="4 5" id="KW-0143">Chaperone</keyword>
<dbReference type="CDD" id="cd00571">
    <property type="entry name" value="UreE"/>
    <property type="match status" value="1"/>
</dbReference>
<accession>A0AA96WJC7</accession>
<dbReference type="GO" id="GO:0051082">
    <property type="term" value="F:unfolded protein binding"/>
    <property type="evidence" value="ECO:0007669"/>
    <property type="project" value="UniProtKB-UniRule"/>
</dbReference>
<dbReference type="AlphaFoldDB" id="A0AA96WJC7"/>
<protein>
    <recommendedName>
        <fullName evidence="5">Urease accessory protein UreE</fullName>
    </recommendedName>
</protein>
<dbReference type="GO" id="GO:0019627">
    <property type="term" value="P:urea metabolic process"/>
    <property type="evidence" value="ECO:0007669"/>
    <property type="project" value="InterPro"/>
</dbReference>
<dbReference type="Gene3D" id="3.30.70.790">
    <property type="entry name" value="UreE, C-terminal domain"/>
    <property type="match status" value="1"/>
</dbReference>
<gene>
    <name evidence="5 7" type="primary">ureE</name>
    <name evidence="7" type="ORF">HJG54_27610</name>
</gene>
<dbReference type="PIRSF" id="PIRSF036402">
    <property type="entry name" value="Ureas_acces_UreE"/>
    <property type="match status" value="1"/>
</dbReference>
<evidence type="ECO:0000259" key="6">
    <source>
        <dbReference type="SMART" id="SM00988"/>
    </source>
</evidence>
<comment type="similarity">
    <text evidence="5">Belongs to the UreE family.</text>
</comment>
<evidence type="ECO:0000256" key="2">
    <source>
        <dbReference type="ARBA" id="ARBA00022490"/>
    </source>
</evidence>
<organism evidence="7">
    <name type="scientific">Leptolyngbya sp. NK1-12</name>
    <dbReference type="NCBI Taxonomy" id="2547451"/>
    <lineage>
        <taxon>Bacteria</taxon>
        <taxon>Bacillati</taxon>
        <taxon>Cyanobacteriota</taxon>
        <taxon>Cyanophyceae</taxon>
        <taxon>Leptolyngbyales</taxon>
        <taxon>Leptolyngbyaceae</taxon>
        <taxon>Leptolyngbya group</taxon>
        <taxon>Leptolyngbya</taxon>
    </lineage>
</organism>